<name>A0A8H7DF80_9AGAR</name>
<keyword evidence="2" id="KW-0479">Metal-binding</keyword>
<feature type="compositionally biased region" description="Acidic residues" evidence="6">
    <location>
        <begin position="86"/>
        <end position="95"/>
    </location>
</feature>
<dbReference type="OrthoDB" id="3259198at2759"/>
<dbReference type="Proteomes" id="UP000623467">
    <property type="component" value="Unassembled WGS sequence"/>
</dbReference>
<reference evidence="8" key="1">
    <citation type="submission" date="2020-05" db="EMBL/GenBank/DDBJ databases">
        <title>Mycena genomes resolve the evolution of fungal bioluminescence.</title>
        <authorList>
            <person name="Tsai I.J."/>
        </authorList>
    </citation>
    <scope>NUCLEOTIDE SEQUENCE</scope>
    <source>
        <strain evidence="8">160909Yilan</strain>
    </source>
</reference>
<evidence type="ECO:0000313" key="9">
    <source>
        <dbReference type="Proteomes" id="UP000623467"/>
    </source>
</evidence>
<comment type="caution">
    <text evidence="8">The sequence shown here is derived from an EMBL/GenBank/DDBJ whole genome shotgun (WGS) entry which is preliminary data.</text>
</comment>
<dbReference type="InterPro" id="IPR052035">
    <property type="entry name" value="ZnF_BED_domain_contain"/>
</dbReference>
<dbReference type="AlphaFoldDB" id="A0A8H7DF80"/>
<feature type="compositionally biased region" description="Basic residues" evidence="6">
    <location>
        <begin position="15"/>
        <end position="26"/>
    </location>
</feature>
<dbReference type="EMBL" id="JACAZH010000004">
    <property type="protein sequence ID" value="KAF7370018.1"/>
    <property type="molecule type" value="Genomic_DNA"/>
</dbReference>
<evidence type="ECO:0000256" key="5">
    <source>
        <dbReference type="ARBA" id="ARBA00023242"/>
    </source>
</evidence>
<dbReference type="GO" id="GO:0008270">
    <property type="term" value="F:zinc ion binding"/>
    <property type="evidence" value="ECO:0007669"/>
    <property type="project" value="UniProtKB-KW"/>
</dbReference>
<evidence type="ECO:0000256" key="3">
    <source>
        <dbReference type="ARBA" id="ARBA00022771"/>
    </source>
</evidence>
<feature type="domain" description="HAT C-terminal dimerisation" evidence="7">
    <location>
        <begin position="671"/>
        <end position="752"/>
    </location>
</feature>
<dbReference type="SUPFAM" id="SSF53098">
    <property type="entry name" value="Ribonuclease H-like"/>
    <property type="match status" value="1"/>
</dbReference>
<dbReference type="InterPro" id="IPR008906">
    <property type="entry name" value="HATC_C_dom"/>
</dbReference>
<dbReference type="GO" id="GO:0005634">
    <property type="term" value="C:nucleus"/>
    <property type="evidence" value="ECO:0007669"/>
    <property type="project" value="UniProtKB-SubCell"/>
</dbReference>
<dbReference type="Pfam" id="PF05699">
    <property type="entry name" value="Dimer_Tnp_hAT"/>
    <property type="match status" value="1"/>
</dbReference>
<keyword evidence="3" id="KW-0863">Zinc-finger</keyword>
<keyword evidence="5" id="KW-0539">Nucleus</keyword>
<feature type="compositionally biased region" description="Acidic residues" evidence="6">
    <location>
        <begin position="43"/>
        <end position="56"/>
    </location>
</feature>
<evidence type="ECO:0000256" key="2">
    <source>
        <dbReference type="ARBA" id="ARBA00022723"/>
    </source>
</evidence>
<dbReference type="InterPro" id="IPR012337">
    <property type="entry name" value="RNaseH-like_sf"/>
</dbReference>
<gene>
    <name evidence="8" type="ORF">MSAN_00631800</name>
</gene>
<keyword evidence="9" id="KW-1185">Reference proteome</keyword>
<evidence type="ECO:0000313" key="8">
    <source>
        <dbReference type="EMBL" id="KAF7370018.1"/>
    </source>
</evidence>
<dbReference type="PANTHER" id="PTHR46481:SF10">
    <property type="entry name" value="ZINC FINGER BED DOMAIN-CONTAINING PROTEIN 39"/>
    <property type="match status" value="1"/>
</dbReference>
<evidence type="ECO:0000256" key="1">
    <source>
        <dbReference type="ARBA" id="ARBA00004123"/>
    </source>
</evidence>
<comment type="subcellular location">
    <subcellularLocation>
        <location evidence="1">Nucleus</location>
    </subcellularLocation>
</comment>
<evidence type="ECO:0000256" key="6">
    <source>
        <dbReference type="SAM" id="MobiDB-lite"/>
    </source>
</evidence>
<dbReference type="GO" id="GO:0046983">
    <property type="term" value="F:protein dimerization activity"/>
    <property type="evidence" value="ECO:0007669"/>
    <property type="project" value="InterPro"/>
</dbReference>
<accession>A0A8H7DF80</accession>
<feature type="region of interest" description="Disordered" evidence="6">
    <location>
        <begin position="1"/>
        <end position="114"/>
    </location>
</feature>
<dbReference type="PANTHER" id="PTHR46481">
    <property type="entry name" value="ZINC FINGER BED DOMAIN-CONTAINING PROTEIN 4"/>
    <property type="match status" value="1"/>
</dbReference>
<keyword evidence="4" id="KW-0862">Zinc</keyword>
<feature type="region of interest" description="Disordered" evidence="6">
    <location>
        <begin position="372"/>
        <end position="408"/>
    </location>
</feature>
<proteinExistence type="predicted"/>
<evidence type="ECO:0000256" key="4">
    <source>
        <dbReference type="ARBA" id="ARBA00022833"/>
    </source>
</evidence>
<organism evidence="8 9">
    <name type="scientific">Mycena sanguinolenta</name>
    <dbReference type="NCBI Taxonomy" id="230812"/>
    <lineage>
        <taxon>Eukaryota</taxon>
        <taxon>Fungi</taxon>
        <taxon>Dikarya</taxon>
        <taxon>Basidiomycota</taxon>
        <taxon>Agaricomycotina</taxon>
        <taxon>Agaricomycetes</taxon>
        <taxon>Agaricomycetidae</taxon>
        <taxon>Agaricales</taxon>
        <taxon>Marasmiineae</taxon>
        <taxon>Mycenaceae</taxon>
        <taxon>Mycena</taxon>
    </lineage>
</organism>
<sequence length="780" mass="87889">MAEAIAVDRVVPSPPKKRRRRPKRKALNSDPEDDDFSGSSTDGGDESDSDIEEIIPNEEAMPEKSRRNTSNPQPKKKRKTKHKTGEDEDLVDDPAPEAGPSRSARKSKGKGKLTTAGNYSNKIYLFYERVTSGANGEVTQGSQYWKSCFGNHEIVEITAGANYNNRKLQKHLKEVSLPHYQLFNVLQARTFPPTDRERALACGATELTDDITEEYIEIGKRLDGNVKKMFEKQAAAAQVPWNQEHFETLLANNGYAFLAIVIHYIDNEGKLEECLIDFRELVGQHSGENMGAAVWQTVEKFGLIGQITAFVMDNATNNDTMIEAFTRRCKKEGILFSAADGRMRCMPHTIHLSALRLLEAIGALTKEEKKAAKSKSASSAYQDSTTESLSREADEAAGQTEDTEDAELVSPDSLIGTAVFKLRKIIRHVQSSPQRRKRWEQAVKTALPTNSVLMLILDFKTRWSSTHQMLRRALDFRKPILDYMSDYEDLTEHSLSPTEWAALTQVTGWLKSYRYATTKMSTTKHPMLSTTHAIFRWLQDELKTAIAQLPRTADPALLDGLVGAHRKLSDYFTKFDESRYYSWATLLDPRLSYTGLRADYADDPDLLEGLEKSKAALEAHFQAHYANLKQPSGLEEQAELSQPSPPGSPAKFNIFKRYGAPATSTAVSQNELEDYFRLTSIPEPFEQTDPLQWWYTQRHKLPNLYRLARDVLCIPGSAVAVERVFSGGRDTIGLRHASLKAETIEMLMFVKARLRLAREEAKTKAQSKQKAVEMVMLESF</sequence>
<evidence type="ECO:0000259" key="7">
    <source>
        <dbReference type="Pfam" id="PF05699"/>
    </source>
</evidence>
<protein>
    <submittedName>
        <fullName evidence="8">Transposase-like protein</fullName>
    </submittedName>
</protein>